<dbReference type="NCBIfam" id="TIGR00830">
    <property type="entry name" value="PTBA"/>
    <property type="match status" value="1"/>
</dbReference>
<keyword evidence="2" id="KW-0813">Transport</keyword>
<reference evidence="9" key="1">
    <citation type="submission" date="2017-04" db="EMBL/GenBank/DDBJ databases">
        <title>Function of individual gut microbiota members based on whole genome sequencing of pure cultures obtained from chicken caecum.</title>
        <authorList>
            <person name="Medvecky M."/>
            <person name="Cejkova D."/>
            <person name="Polansky O."/>
            <person name="Karasova D."/>
            <person name="Kubasova T."/>
            <person name="Cizek A."/>
            <person name="Rychlik I."/>
        </authorList>
    </citation>
    <scope>NUCLEOTIDE SEQUENCE [LARGE SCALE GENOMIC DNA]</scope>
    <source>
        <strain evidence="9">An180</strain>
    </source>
</reference>
<dbReference type="RefSeq" id="WP_087374736.1">
    <property type="nucleotide sequence ID" value="NZ_NFKK01000027.1"/>
</dbReference>
<accession>A0A1Y4L1S3</accession>
<evidence type="ECO:0000313" key="9">
    <source>
        <dbReference type="Proteomes" id="UP000195897"/>
    </source>
</evidence>
<dbReference type="PROSITE" id="PS00371">
    <property type="entry name" value="PTS_EIIA_TYPE_1_HIS"/>
    <property type="match status" value="1"/>
</dbReference>
<keyword evidence="5" id="KW-0598">Phosphotransferase system</keyword>
<dbReference type="Proteomes" id="UP000195897">
    <property type="component" value="Unassembled WGS sequence"/>
</dbReference>
<dbReference type="GO" id="GO:0016301">
    <property type="term" value="F:kinase activity"/>
    <property type="evidence" value="ECO:0007669"/>
    <property type="project" value="UniProtKB-KW"/>
</dbReference>
<comment type="caution">
    <text evidence="8">The sequence shown here is derived from an EMBL/GenBank/DDBJ whole genome shotgun (WGS) entry which is preliminary data.</text>
</comment>
<dbReference type="Gene3D" id="2.70.70.10">
    <property type="entry name" value="Glucose Permease (Domain IIA)"/>
    <property type="match status" value="1"/>
</dbReference>
<protein>
    <submittedName>
        <fullName evidence="8">PTS glucose transporter subunit IIA</fullName>
    </submittedName>
</protein>
<dbReference type="PANTHER" id="PTHR45008:SF1">
    <property type="entry name" value="PTS SYSTEM GLUCOSE-SPECIFIC EIIA COMPONENT"/>
    <property type="match status" value="1"/>
</dbReference>
<dbReference type="FunFam" id="2.70.70.10:FF:000001">
    <property type="entry name" value="PTS system glucose-specific IIA component"/>
    <property type="match status" value="1"/>
</dbReference>
<dbReference type="InterPro" id="IPR001127">
    <property type="entry name" value="PTS_EIIA_1_perm"/>
</dbReference>
<evidence type="ECO:0000256" key="4">
    <source>
        <dbReference type="ARBA" id="ARBA00022679"/>
    </source>
</evidence>
<evidence type="ECO:0000256" key="6">
    <source>
        <dbReference type="ARBA" id="ARBA00022777"/>
    </source>
</evidence>
<dbReference type="GO" id="GO:0005737">
    <property type="term" value="C:cytoplasm"/>
    <property type="evidence" value="ECO:0007669"/>
    <property type="project" value="UniProtKB-SubCell"/>
</dbReference>
<evidence type="ECO:0000313" key="8">
    <source>
        <dbReference type="EMBL" id="OUP50754.1"/>
    </source>
</evidence>
<name>A0A1Y4L1S3_9FIRM</name>
<feature type="domain" description="PTS EIIA type-1" evidence="7">
    <location>
        <begin position="32"/>
        <end position="136"/>
    </location>
</feature>
<dbReference type="AlphaFoldDB" id="A0A1Y4L1S3"/>
<proteinExistence type="predicted"/>
<evidence type="ECO:0000256" key="2">
    <source>
        <dbReference type="ARBA" id="ARBA00022448"/>
    </source>
</evidence>
<keyword evidence="4" id="KW-0808">Transferase</keyword>
<gene>
    <name evidence="8" type="ORF">B5F17_13755</name>
</gene>
<dbReference type="Pfam" id="PF00358">
    <property type="entry name" value="PTS_EIIA_1"/>
    <property type="match status" value="1"/>
</dbReference>
<sequence>MFGKLKSMFGGGGISIPAPVAGEAVALSEVSDPTFAQGILGQGCAIKPTVGRVVAPVDATVSMMFETGHAVSLDTSDGVELLIHVGLDTVMLKGAHYTPHCATGDKVKAGDLLMEFDIDAIRAAGYDTITPVVVCNADDFSNVSFKAGSVEAMGDLLTLKK</sequence>
<dbReference type="PROSITE" id="PS51093">
    <property type="entry name" value="PTS_EIIA_TYPE_1"/>
    <property type="match status" value="1"/>
</dbReference>
<evidence type="ECO:0000256" key="3">
    <source>
        <dbReference type="ARBA" id="ARBA00022597"/>
    </source>
</evidence>
<dbReference type="PANTHER" id="PTHR45008">
    <property type="entry name" value="PTS SYSTEM GLUCOSE-SPECIFIC EIIA COMPONENT"/>
    <property type="match status" value="1"/>
</dbReference>
<dbReference type="InterPro" id="IPR011055">
    <property type="entry name" value="Dup_hybrid_motif"/>
</dbReference>
<evidence type="ECO:0000256" key="1">
    <source>
        <dbReference type="ARBA" id="ARBA00004496"/>
    </source>
</evidence>
<keyword evidence="6" id="KW-0418">Kinase</keyword>
<evidence type="ECO:0000259" key="7">
    <source>
        <dbReference type="PROSITE" id="PS51093"/>
    </source>
</evidence>
<evidence type="ECO:0000256" key="5">
    <source>
        <dbReference type="ARBA" id="ARBA00022683"/>
    </source>
</evidence>
<dbReference type="GO" id="GO:0009401">
    <property type="term" value="P:phosphoenolpyruvate-dependent sugar phosphotransferase system"/>
    <property type="evidence" value="ECO:0007669"/>
    <property type="project" value="UniProtKB-KW"/>
</dbReference>
<organism evidence="8 9">
    <name type="scientific">Butyricicoccus pullicaecorum</name>
    <dbReference type="NCBI Taxonomy" id="501571"/>
    <lineage>
        <taxon>Bacteria</taxon>
        <taxon>Bacillati</taxon>
        <taxon>Bacillota</taxon>
        <taxon>Clostridia</taxon>
        <taxon>Eubacteriales</taxon>
        <taxon>Butyricicoccaceae</taxon>
        <taxon>Butyricicoccus</taxon>
    </lineage>
</organism>
<dbReference type="InterPro" id="IPR050890">
    <property type="entry name" value="PTS_EIIA_component"/>
</dbReference>
<comment type="subcellular location">
    <subcellularLocation>
        <location evidence="1">Cytoplasm</location>
    </subcellularLocation>
</comment>
<dbReference type="SUPFAM" id="SSF51261">
    <property type="entry name" value="Duplicated hybrid motif"/>
    <property type="match status" value="1"/>
</dbReference>
<keyword evidence="3 8" id="KW-0762">Sugar transport</keyword>
<dbReference type="EMBL" id="NFKK01000027">
    <property type="protein sequence ID" value="OUP50754.1"/>
    <property type="molecule type" value="Genomic_DNA"/>
</dbReference>